<dbReference type="Proteomes" id="UP000249590">
    <property type="component" value="Unassembled WGS sequence"/>
</dbReference>
<accession>A0A8B2NRY8</accession>
<gene>
    <name evidence="2" type="ORF">DLJ53_25835</name>
</gene>
<evidence type="ECO:0000259" key="1">
    <source>
        <dbReference type="Pfam" id="PF01636"/>
    </source>
</evidence>
<dbReference type="Gene3D" id="3.90.1200.10">
    <property type="match status" value="1"/>
</dbReference>
<reference evidence="2 3" key="1">
    <citation type="submission" date="2018-05" db="EMBL/GenBank/DDBJ databases">
        <title>Acuticoccus sediminis sp. nov., isolated from deep-sea sediment of Indian Ocean.</title>
        <authorList>
            <person name="Liu X."/>
            <person name="Lai Q."/>
            <person name="Du Y."/>
            <person name="Sun F."/>
            <person name="Zhang X."/>
            <person name="Wang S."/>
            <person name="Shao Z."/>
        </authorList>
    </citation>
    <scope>NUCLEOTIDE SEQUENCE [LARGE SCALE GENOMIC DNA]</scope>
    <source>
        <strain evidence="2 3">PTG4-2</strain>
    </source>
</reference>
<dbReference type="Gene3D" id="3.30.200.20">
    <property type="entry name" value="Phosphorylase Kinase, domain 1"/>
    <property type="match status" value="1"/>
</dbReference>
<keyword evidence="3" id="KW-1185">Reference proteome</keyword>
<dbReference type="InterPro" id="IPR002575">
    <property type="entry name" value="Aminoglycoside_PTrfase"/>
</dbReference>
<dbReference type="EMBL" id="QHHQ01000007">
    <property type="protein sequence ID" value="RAH98142.1"/>
    <property type="molecule type" value="Genomic_DNA"/>
</dbReference>
<organism evidence="2 3">
    <name type="scientific">Acuticoccus sediminis</name>
    <dbReference type="NCBI Taxonomy" id="2184697"/>
    <lineage>
        <taxon>Bacteria</taxon>
        <taxon>Pseudomonadati</taxon>
        <taxon>Pseudomonadota</taxon>
        <taxon>Alphaproteobacteria</taxon>
        <taxon>Hyphomicrobiales</taxon>
        <taxon>Amorphaceae</taxon>
        <taxon>Acuticoccus</taxon>
    </lineage>
</organism>
<dbReference type="RefSeq" id="WP_111350679.1">
    <property type="nucleotide sequence ID" value="NZ_QHHQ01000007.1"/>
</dbReference>
<dbReference type="Pfam" id="PF01636">
    <property type="entry name" value="APH"/>
    <property type="match status" value="1"/>
</dbReference>
<dbReference type="SUPFAM" id="SSF56112">
    <property type="entry name" value="Protein kinase-like (PK-like)"/>
    <property type="match status" value="1"/>
</dbReference>
<sequence>MQAALDDEPRAARTVPGPASAAEIAEARAAAVSVRPDLRRATAEVQAVGWDCLGLRLGDAMFKFPRTEAAAWRLCGEPARLALARRHLATPRIPDMTVHRAPRLFSEHPYLEGALVDPATYHAMPETARDRLADEVAAVYVALHRIPVAEVEEAGIGRVAAWPSAERLFDAAARVLDPPLLASVGATLGRVSVSLPDTMVFGHFDTHGWNMACDTATGRLDGLFDFGDAGLGPRHTDLSYPSFVSPDLTLRVLRRYEARGGRPVDVDHVMDLHTVLRVVEVVKAGERPAPFVWALTDWLAALDRSRSEGEFGAG</sequence>
<dbReference type="OrthoDB" id="1550312at2"/>
<feature type="domain" description="Aminoglycoside phosphotransferase" evidence="1">
    <location>
        <begin position="59"/>
        <end position="260"/>
    </location>
</feature>
<protein>
    <recommendedName>
        <fullName evidence="1">Aminoglycoside phosphotransferase domain-containing protein</fullName>
    </recommendedName>
</protein>
<proteinExistence type="predicted"/>
<dbReference type="AlphaFoldDB" id="A0A8B2NRY8"/>
<dbReference type="InterPro" id="IPR011009">
    <property type="entry name" value="Kinase-like_dom_sf"/>
</dbReference>
<name>A0A8B2NRY8_9HYPH</name>
<evidence type="ECO:0000313" key="2">
    <source>
        <dbReference type="EMBL" id="RAH98142.1"/>
    </source>
</evidence>
<comment type="caution">
    <text evidence="2">The sequence shown here is derived from an EMBL/GenBank/DDBJ whole genome shotgun (WGS) entry which is preliminary data.</text>
</comment>
<evidence type="ECO:0000313" key="3">
    <source>
        <dbReference type="Proteomes" id="UP000249590"/>
    </source>
</evidence>